<feature type="region of interest" description="Disordered" evidence="1">
    <location>
        <begin position="791"/>
        <end position="817"/>
    </location>
</feature>
<feature type="compositionally biased region" description="Basic residues" evidence="1">
    <location>
        <begin position="438"/>
        <end position="448"/>
    </location>
</feature>
<name>A0A5S6Q758_TRIMR</name>
<feature type="region of interest" description="Disordered" evidence="1">
    <location>
        <begin position="366"/>
        <end position="399"/>
    </location>
</feature>
<feature type="compositionally biased region" description="Basic and acidic residues" evidence="1">
    <location>
        <begin position="383"/>
        <end position="393"/>
    </location>
</feature>
<reference evidence="3" key="1">
    <citation type="submission" date="2019-12" db="UniProtKB">
        <authorList>
            <consortium name="WormBaseParasite"/>
        </authorList>
    </citation>
    <scope>IDENTIFICATION</scope>
</reference>
<accession>A0A5S6Q758</accession>
<feature type="region of interest" description="Disordered" evidence="1">
    <location>
        <begin position="910"/>
        <end position="965"/>
    </location>
</feature>
<organism evidence="2 3">
    <name type="scientific">Trichuris muris</name>
    <name type="common">Mouse whipworm</name>
    <dbReference type="NCBI Taxonomy" id="70415"/>
    <lineage>
        <taxon>Eukaryota</taxon>
        <taxon>Metazoa</taxon>
        <taxon>Ecdysozoa</taxon>
        <taxon>Nematoda</taxon>
        <taxon>Enoplea</taxon>
        <taxon>Dorylaimia</taxon>
        <taxon>Trichinellida</taxon>
        <taxon>Trichuridae</taxon>
        <taxon>Trichuris</taxon>
    </lineage>
</organism>
<evidence type="ECO:0000313" key="2">
    <source>
        <dbReference type="Proteomes" id="UP000046395"/>
    </source>
</evidence>
<feature type="region of interest" description="Disordered" evidence="1">
    <location>
        <begin position="1104"/>
        <end position="1135"/>
    </location>
</feature>
<evidence type="ECO:0000256" key="1">
    <source>
        <dbReference type="SAM" id="MobiDB-lite"/>
    </source>
</evidence>
<dbReference type="Proteomes" id="UP000046395">
    <property type="component" value="Unassembled WGS sequence"/>
</dbReference>
<feature type="compositionally biased region" description="Polar residues" evidence="1">
    <location>
        <begin position="559"/>
        <end position="568"/>
    </location>
</feature>
<feature type="region of interest" description="Disordered" evidence="1">
    <location>
        <begin position="421"/>
        <end position="472"/>
    </location>
</feature>
<keyword evidence="2" id="KW-1185">Reference proteome</keyword>
<feature type="compositionally biased region" description="Low complexity" evidence="1">
    <location>
        <begin position="953"/>
        <end position="964"/>
    </location>
</feature>
<feature type="region of interest" description="Disordered" evidence="1">
    <location>
        <begin position="1174"/>
        <end position="1195"/>
    </location>
</feature>
<proteinExistence type="predicted"/>
<evidence type="ECO:0000313" key="3">
    <source>
        <dbReference type="WBParaSite" id="TMUE_1000002787.1"/>
    </source>
</evidence>
<feature type="compositionally biased region" description="Basic and acidic residues" evidence="1">
    <location>
        <begin position="459"/>
        <end position="472"/>
    </location>
</feature>
<feature type="compositionally biased region" description="Basic and acidic residues" evidence="1">
    <location>
        <begin position="802"/>
        <end position="811"/>
    </location>
</feature>
<feature type="region of interest" description="Disordered" evidence="1">
    <location>
        <begin position="540"/>
        <end position="569"/>
    </location>
</feature>
<dbReference type="WBParaSite" id="TMUE_1000002787.1">
    <property type="protein sequence ID" value="TMUE_1000002787.1"/>
    <property type="gene ID" value="WBGene00293435"/>
</dbReference>
<feature type="region of interest" description="Disordered" evidence="1">
    <location>
        <begin position="1514"/>
        <end position="1549"/>
    </location>
</feature>
<protein>
    <submittedName>
        <fullName evidence="3">Uncharacterized protein</fullName>
    </submittedName>
</protein>
<sequence length="1661" mass="181797">MEKAPNFNEWLLFKYKHPSGRTRSPFSSDRVNRIPFGDVPGNRLCPLGNLLARDFCSPPSFGSPSNRLARYLLNHCVDPLGGKEPYRRKKVFEGRDVSQLRSPAAVANGAAYIAQYLLAQLMHVVDQPATLPSSGNRHEFTDDPSAMIGSHRWHKGQLAGHKRARKMRSLITSPLKSDHALWIVNTDQMAPADKRSGSLHNSSNLDCSTTTATTTTTTALVSSSYSINGPNNLYKLPPLASRCSTGTDDDTDSLDKVEQKAEVPTRRLKADDPIGPICTLPERNAEHRHVWKKFPAFPSALSNSWNDHYSALTFLWANHSGGVSFRRGTTMTSCVEDHSANVPTCKRASPRSGGASMVVRSDGQFGSDCYDESSSSWSTDNGQRPRERSDTVKKKVQRLSAKRKRFRLKITESRNRKASLLFDASSGESTEVSPPKKTTLRKRRKRDRPVHVQPPPMLDEQKEEPPSDVETRKANCQPIRFHDSLSVIHCVRANNAMINEEDATVFRDFSNPPAESGCELLIWERSGKRRELRLEVPMAAKKANPQSVEPPGAAADGSKGNSRPTSSDECCPAEVISLEECGKTCHGMAVSAGSAGEWAENEDMESTDSRHFADARENLDAKEFFADTAAAESVNHEFGSTLPSCCSNSDGTTGEACSTEASRKGVQMQPDGGGTTIRDQIERTCQDIMQNVSGIFDIVEKIKSTACKQTDFLEGPNALTSAPSESPRPGWSIGRDQRCSSLRTTESSADAEMINLLRLGEELEHQFLQSTDQSASSVGLRRNFSLGSKSDHLLSSLGSNSSERKREEPKEASVPLEGPLKGVLSTLKSSALSSVSSEEFLARKMAAVLCSNRCGDSTTTNLCGHGPPSLLSRPRRTSLEEATKRVDELLRAAALRQRRLMMMCAMGRRSVTRGPSASENRARWNRHRSQHLESRRGAHKSASEVKQPFGNESSSVSFSSTPKSLTTQNAHSFTMERMDFTRRWLDGNLSMFECDDKGNSGLSDFESKRNADPDLQSVGSASEEVAAITDHHVFDGCLNKCMQKPIASKEPVQSIPSELPEVWCKRTDLPSHQTNGRSYGSPVSAKSFPCSAYGNAYADGGKTSTPVEPCFDSGQSSPSGGPPKDGGTDQKSSKRFSVALNVEGIIRMFNEKHKRSSGLRVLLVKKTNHDKQYSVASKHEVAGPSTAAIQPVPSPRRAKGFVFPGNNCHSKEPTTDAKRERTADVVLVAPWANSLPNEADSSPSIAGRSGNCRLLCSAKGLKGSEICLFDPTATKRKGLDHVHDLYDLIHEFDIENNEFTEPKFPTTVEPDSIVTSQANNNHPVNDVHSFEPVSVCVRRKAFKPVHRTKQTNFCNGMDCSVRSDQLLAPLESNSTCSHSSTCANSRSVGRIDAVMSASTVEPIWQPWTSNTLEKGAQSDEKHYDNLECSDISEMMAAKKCGDLSASMHSQQADPCPCTPATTGGDGPWMRQDSLAKSDDFEKKYISHSAYCGTDCCVPETLHYGKLGQSDALAASESGRSPMGVPPAPLDAKESASRGGGSHRPKANSLPRYLMRSLLTKLMAGNSTKHLKQPKPAFSDVLSLSLVNVTSDVTSRELQIRKSTSSALPSTQLVDPRTTEVKLLPWQQSSYSYPSSKTRKSFHMPNQLKSAFSNFWRKKTPV</sequence>
<feature type="region of interest" description="Disordered" evidence="1">
    <location>
        <begin position="715"/>
        <end position="746"/>
    </location>
</feature>